<gene>
    <name evidence="1" type="ORF">HanXRQr2_Chr04g0155231</name>
</gene>
<accession>A0A9K3NQW3</accession>
<organism evidence="1 2">
    <name type="scientific">Helianthus annuus</name>
    <name type="common">Common sunflower</name>
    <dbReference type="NCBI Taxonomy" id="4232"/>
    <lineage>
        <taxon>Eukaryota</taxon>
        <taxon>Viridiplantae</taxon>
        <taxon>Streptophyta</taxon>
        <taxon>Embryophyta</taxon>
        <taxon>Tracheophyta</taxon>
        <taxon>Spermatophyta</taxon>
        <taxon>Magnoliopsida</taxon>
        <taxon>eudicotyledons</taxon>
        <taxon>Gunneridae</taxon>
        <taxon>Pentapetalae</taxon>
        <taxon>asterids</taxon>
        <taxon>campanulids</taxon>
        <taxon>Asterales</taxon>
        <taxon>Asteraceae</taxon>
        <taxon>Asteroideae</taxon>
        <taxon>Heliantheae alliance</taxon>
        <taxon>Heliantheae</taxon>
        <taxon>Helianthus</taxon>
    </lineage>
</organism>
<name>A0A9K3NQW3_HELAN</name>
<reference evidence="1" key="1">
    <citation type="journal article" date="2017" name="Nature">
        <title>The sunflower genome provides insights into oil metabolism, flowering and Asterid evolution.</title>
        <authorList>
            <person name="Badouin H."/>
            <person name="Gouzy J."/>
            <person name="Grassa C.J."/>
            <person name="Murat F."/>
            <person name="Staton S.E."/>
            <person name="Cottret L."/>
            <person name="Lelandais-Briere C."/>
            <person name="Owens G.L."/>
            <person name="Carrere S."/>
            <person name="Mayjonade B."/>
            <person name="Legrand L."/>
            <person name="Gill N."/>
            <person name="Kane N.C."/>
            <person name="Bowers J.E."/>
            <person name="Hubner S."/>
            <person name="Bellec A."/>
            <person name="Berard A."/>
            <person name="Berges H."/>
            <person name="Blanchet N."/>
            <person name="Boniface M.C."/>
            <person name="Brunel D."/>
            <person name="Catrice O."/>
            <person name="Chaidir N."/>
            <person name="Claudel C."/>
            <person name="Donnadieu C."/>
            <person name="Faraut T."/>
            <person name="Fievet G."/>
            <person name="Helmstetter N."/>
            <person name="King M."/>
            <person name="Knapp S.J."/>
            <person name="Lai Z."/>
            <person name="Le Paslier M.C."/>
            <person name="Lippi Y."/>
            <person name="Lorenzon L."/>
            <person name="Mandel J.R."/>
            <person name="Marage G."/>
            <person name="Marchand G."/>
            <person name="Marquand E."/>
            <person name="Bret-Mestries E."/>
            <person name="Morien E."/>
            <person name="Nambeesan S."/>
            <person name="Nguyen T."/>
            <person name="Pegot-Espagnet P."/>
            <person name="Pouilly N."/>
            <person name="Raftis F."/>
            <person name="Sallet E."/>
            <person name="Schiex T."/>
            <person name="Thomas J."/>
            <person name="Vandecasteele C."/>
            <person name="Vares D."/>
            <person name="Vear F."/>
            <person name="Vautrin S."/>
            <person name="Crespi M."/>
            <person name="Mangin B."/>
            <person name="Burke J.M."/>
            <person name="Salse J."/>
            <person name="Munos S."/>
            <person name="Vincourt P."/>
            <person name="Rieseberg L.H."/>
            <person name="Langlade N.B."/>
        </authorList>
    </citation>
    <scope>NUCLEOTIDE SEQUENCE</scope>
    <source>
        <tissue evidence="1">Leaves</tissue>
    </source>
</reference>
<dbReference type="EMBL" id="MNCJ02000319">
    <property type="protein sequence ID" value="KAF5809271.1"/>
    <property type="molecule type" value="Genomic_DNA"/>
</dbReference>
<dbReference type="Gramene" id="mRNA:HanXRQr2_Chr04g0155231">
    <property type="protein sequence ID" value="mRNA:HanXRQr2_Chr04g0155231"/>
    <property type="gene ID" value="HanXRQr2_Chr04g0155231"/>
</dbReference>
<protein>
    <submittedName>
        <fullName evidence="1">Uncharacterized protein</fullName>
    </submittedName>
</protein>
<dbReference type="Proteomes" id="UP000215914">
    <property type="component" value="Unassembled WGS sequence"/>
</dbReference>
<comment type="caution">
    <text evidence="1">The sequence shown here is derived from an EMBL/GenBank/DDBJ whole genome shotgun (WGS) entry which is preliminary data.</text>
</comment>
<sequence length="41" mass="4441">MSTAKGRLPSAKMMERTIQGEDAACGKEEEKVCVLVEDVLS</sequence>
<reference evidence="1" key="2">
    <citation type="submission" date="2020-06" db="EMBL/GenBank/DDBJ databases">
        <title>Helianthus annuus Genome sequencing and assembly Release 2.</title>
        <authorList>
            <person name="Gouzy J."/>
            <person name="Langlade N."/>
            <person name="Munos S."/>
        </authorList>
    </citation>
    <scope>NUCLEOTIDE SEQUENCE</scope>
    <source>
        <tissue evidence="1">Leaves</tissue>
    </source>
</reference>
<evidence type="ECO:0000313" key="2">
    <source>
        <dbReference type="Proteomes" id="UP000215914"/>
    </source>
</evidence>
<keyword evidence="2" id="KW-1185">Reference proteome</keyword>
<evidence type="ECO:0000313" key="1">
    <source>
        <dbReference type="EMBL" id="KAF5809271.1"/>
    </source>
</evidence>
<dbReference type="AlphaFoldDB" id="A0A9K3NQW3"/>
<proteinExistence type="predicted"/>